<dbReference type="Pfam" id="PF00583">
    <property type="entry name" value="Acetyltransf_1"/>
    <property type="match status" value="1"/>
</dbReference>
<dbReference type="InterPro" id="IPR050276">
    <property type="entry name" value="MshD_Acetyltransferase"/>
</dbReference>
<dbReference type="CDD" id="cd04301">
    <property type="entry name" value="NAT_SF"/>
    <property type="match status" value="1"/>
</dbReference>
<feature type="domain" description="N-acetyltransferase" evidence="1">
    <location>
        <begin position="23"/>
        <end position="195"/>
    </location>
</feature>
<dbReference type="SUPFAM" id="SSF55729">
    <property type="entry name" value="Acyl-CoA N-acyltransferases (Nat)"/>
    <property type="match status" value="1"/>
</dbReference>
<organism evidence="2 3">
    <name type="scientific">Sporosarcina psychrophila</name>
    <name type="common">Bacillus psychrophilus</name>
    <dbReference type="NCBI Taxonomy" id="1476"/>
    <lineage>
        <taxon>Bacteria</taxon>
        <taxon>Bacillati</taxon>
        <taxon>Bacillota</taxon>
        <taxon>Bacilli</taxon>
        <taxon>Bacillales</taxon>
        <taxon>Caryophanaceae</taxon>
        <taxon>Sporosarcina</taxon>
    </lineage>
</organism>
<dbReference type="PROSITE" id="PS51186">
    <property type="entry name" value="GNAT"/>
    <property type="match status" value="1"/>
</dbReference>
<protein>
    <submittedName>
        <fullName evidence="2">GNAT superfamily N-acetyltransferase</fullName>
    </submittedName>
</protein>
<name>A0ABV2K9P1_SPOPS</name>
<dbReference type="PANTHER" id="PTHR43617">
    <property type="entry name" value="L-AMINO ACID N-ACETYLTRANSFERASE"/>
    <property type="match status" value="1"/>
</dbReference>
<dbReference type="InterPro" id="IPR016181">
    <property type="entry name" value="Acyl_CoA_acyltransferase"/>
</dbReference>
<sequence>MIFRKMLTCCFSTVTTLKGVSEILIRKAEVEDVTGIAKVHVDSWRTTYKGIVPDPFLDNLSYEQRELIWKKGIKENNIYIAENENGQVIGFSTGGKERTGKYEAFTGELYAIYILREYQGKGIGRLLVQSVVDDLKNKNLNSMLIWAIEENPACRFYEMLGGKKVDTEEIEIAGKKLSEVAYGWDDIANYRGKTK</sequence>
<comment type="caution">
    <text evidence="2">The sequence shown here is derived from an EMBL/GenBank/DDBJ whole genome shotgun (WGS) entry which is preliminary data.</text>
</comment>
<dbReference type="Proteomes" id="UP001549104">
    <property type="component" value="Unassembled WGS sequence"/>
</dbReference>
<evidence type="ECO:0000313" key="3">
    <source>
        <dbReference type="Proteomes" id="UP001549104"/>
    </source>
</evidence>
<evidence type="ECO:0000259" key="1">
    <source>
        <dbReference type="PROSITE" id="PS51186"/>
    </source>
</evidence>
<dbReference type="Gene3D" id="3.40.630.30">
    <property type="match status" value="1"/>
</dbReference>
<dbReference type="EMBL" id="JBEPME010000004">
    <property type="protein sequence ID" value="MET3657794.1"/>
    <property type="molecule type" value="Genomic_DNA"/>
</dbReference>
<accession>A0ABV2K9P1</accession>
<dbReference type="InterPro" id="IPR000182">
    <property type="entry name" value="GNAT_dom"/>
</dbReference>
<proteinExistence type="predicted"/>
<evidence type="ECO:0000313" key="2">
    <source>
        <dbReference type="EMBL" id="MET3657794.1"/>
    </source>
</evidence>
<keyword evidence="3" id="KW-1185">Reference proteome</keyword>
<dbReference type="PANTHER" id="PTHR43617:SF30">
    <property type="entry name" value="HISTONE ACETYLTRANSFERASE"/>
    <property type="match status" value="1"/>
</dbReference>
<reference evidence="2 3" key="1">
    <citation type="submission" date="2024-06" db="EMBL/GenBank/DDBJ databases">
        <title>Sorghum-associated microbial communities from plants grown in Nebraska, USA.</title>
        <authorList>
            <person name="Schachtman D."/>
        </authorList>
    </citation>
    <scope>NUCLEOTIDE SEQUENCE [LARGE SCALE GENOMIC DNA]</scope>
    <source>
        <strain evidence="2 3">1288</strain>
    </source>
</reference>
<gene>
    <name evidence="2" type="ORF">ABIC55_002891</name>
</gene>